<proteinExistence type="predicted"/>
<evidence type="ECO:0000313" key="1">
    <source>
        <dbReference type="EMBL" id="MBX18410.1"/>
    </source>
</evidence>
<dbReference type="EMBL" id="GGEC01037926">
    <property type="protein sequence ID" value="MBX18410.1"/>
    <property type="molecule type" value="Transcribed_RNA"/>
</dbReference>
<protein>
    <submittedName>
        <fullName evidence="1">Uncharacterized protein</fullName>
    </submittedName>
</protein>
<dbReference type="AlphaFoldDB" id="A0A2P2LKC1"/>
<sequence>MMLSVVRRRVAATGGSSSSIWRQFRHAASPARASSVVEKEVNIYISNFLGA</sequence>
<reference evidence="1" key="1">
    <citation type="submission" date="2018-02" db="EMBL/GenBank/DDBJ databases">
        <title>Rhizophora mucronata_Transcriptome.</title>
        <authorList>
            <person name="Meera S.P."/>
            <person name="Sreeshan A."/>
            <person name="Augustine A."/>
        </authorList>
    </citation>
    <scope>NUCLEOTIDE SEQUENCE</scope>
    <source>
        <tissue evidence="1">Leaf</tissue>
    </source>
</reference>
<name>A0A2P2LKC1_RHIMU</name>
<organism evidence="1">
    <name type="scientific">Rhizophora mucronata</name>
    <name type="common">Asiatic mangrove</name>
    <dbReference type="NCBI Taxonomy" id="61149"/>
    <lineage>
        <taxon>Eukaryota</taxon>
        <taxon>Viridiplantae</taxon>
        <taxon>Streptophyta</taxon>
        <taxon>Embryophyta</taxon>
        <taxon>Tracheophyta</taxon>
        <taxon>Spermatophyta</taxon>
        <taxon>Magnoliopsida</taxon>
        <taxon>eudicotyledons</taxon>
        <taxon>Gunneridae</taxon>
        <taxon>Pentapetalae</taxon>
        <taxon>rosids</taxon>
        <taxon>fabids</taxon>
        <taxon>Malpighiales</taxon>
        <taxon>Rhizophoraceae</taxon>
        <taxon>Rhizophora</taxon>
    </lineage>
</organism>
<accession>A0A2P2LKC1</accession>